<dbReference type="PANTHER" id="PTHR37486">
    <property type="entry name" value="STRINGENT STARVATION PROTEIN B"/>
    <property type="match status" value="1"/>
</dbReference>
<dbReference type="PIRSF" id="PIRSF005276">
    <property type="entry name" value="SspB"/>
    <property type="match status" value="1"/>
</dbReference>
<organism evidence="2 3">
    <name type="scientific">Acidihalobacter aeolianus</name>
    <dbReference type="NCBI Taxonomy" id="2792603"/>
    <lineage>
        <taxon>Bacteria</taxon>
        <taxon>Pseudomonadati</taxon>
        <taxon>Pseudomonadota</taxon>
        <taxon>Gammaproteobacteria</taxon>
        <taxon>Chromatiales</taxon>
        <taxon>Ectothiorhodospiraceae</taxon>
        <taxon>Acidihalobacter</taxon>
    </lineage>
</organism>
<gene>
    <name evidence="2" type="ORF">BJI67_13450</name>
</gene>
<accession>A0A1D8KAD0</accession>
<dbReference type="GO" id="GO:0006508">
    <property type="term" value="P:proteolysis"/>
    <property type="evidence" value="ECO:0007669"/>
    <property type="project" value="UniProtKB-KW"/>
</dbReference>
<dbReference type="AlphaFoldDB" id="A0A1D8KAD0"/>
<dbReference type="GO" id="GO:0045732">
    <property type="term" value="P:positive regulation of protein catabolic process"/>
    <property type="evidence" value="ECO:0007669"/>
    <property type="project" value="TreeGrafter"/>
</dbReference>
<evidence type="ECO:0000313" key="2">
    <source>
        <dbReference type="EMBL" id="AOV17930.1"/>
    </source>
</evidence>
<protein>
    <submittedName>
        <fullName evidence="2">ClpXP protease specificity-enhancing factor</fullName>
    </submittedName>
</protein>
<dbReference type="SUPFAM" id="SSF101738">
    <property type="entry name" value="SspB-like"/>
    <property type="match status" value="1"/>
</dbReference>
<dbReference type="InterPro" id="IPR036760">
    <property type="entry name" value="SspB-like_sf"/>
</dbReference>
<feature type="region of interest" description="Disordered" evidence="1">
    <location>
        <begin position="94"/>
        <end position="132"/>
    </location>
</feature>
<evidence type="ECO:0000256" key="1">
    <source>
        <dbReference type="SAM" id="MobiDB-lite"/>
    </source>
</evidence>
<dbReference type="EMBL" id="CP017448">
    <property type="protein sequence ID" value="AOV17930.1"/>
    <property type="molecule type" value="Genomic_DNA"/>
</dbReference>
<dbReference type="NCBIfam" id="NF008769">
    <property type="entry name" value="PRK11798.2-5"/>
    <property type="match status" value="1"/>
</dbReference>
<name>A0A1D8KAD0_9GAMM</name>
<dbReference type="Pfam" id="PF04386">
    <property type="entry name" value="SspB"/>
    <property type="match status" value="1"/>
</dbReference>
<keyword evidence="2" id="KW-0378">Hydrolase</keyword>
<dbReference type="GO" id="GO:0005829">
    <property type="term" value="C:cytosol"/>
    <property type="evidence" value="ECO:0007669"/>
    <property type="project" value="TreeGrafter"/>
</dbReference>
<keyword evidence="2" id="KW-0645">Protease</keyword>
<dbReference type="PANTHER" id="PTHR37486:SF1">
    <property type="entry name" value="STRINGENT STARVATION PROTEIN B"/>
    <property type="match status" value="1"/>
</dbReference>
<dbReference type="InterPro" id="IPR007481">
    <property type="entry name" value="SspB"/>
</dbReference>
<dbReference type="GO" id="GO:0008233">
    <property type="term" value="F:peptidase activity"/>
    <property type="evidence" value="ECO:0007669"/>
    <property type="project" value="UniProtKB-KW"/>
</dbReference>
<sequence length="132" mass="14339">MTSSRPYLVRAIYQWVVDNNHTPHMLVDASGDDVQVPVQYVQDGRIVLNVAPQAVEALNLGDDYISFSARFGGRAQEIFVPVHRVMAVYSRENGQGMMFGEDETPPPGDGGGAERSPSKPEGGGRPGLRVVK</sequence>
<reference evidence="2 3" key="1">
    <citation type="submission" date="2016-09" db="EMBL/GenBank/DDBJ databases">
        <title>Acidihalobacter prosperus V6 (DSM14174).</title>
        <authorList>
            <person name="Khaleque H.N."/>
            <person name="Ramsay J.P."/>
            <person name="Murphy R.J.T."/>
            <person name="Kaksonen A.H."/>
            <person name="Boxall N.J."/>
            <person name="Watkin E.L.J."/>
        </authorList>
    </citation>
    <scope>NUCLEOTIDE SEQUENCE [LARGE SCALE GENOMIC DNA]</scope>
    <source>
        <strain evidence="2 3">V6</strain>
    </source>
</reference>
<dbReference type="KEGG" id="aaeo:BJI67_13450"/>
<dbReference type="Gene3D" id="2.30.30.220">
    <property type="entry name" value="SspB-like"/>
    <property type="match status" value="1"/>
</dbReference>
<keyword evidence="3" id="KW-1185">Reference proteome</keyword>
<dbReference type="GO" id="GO:0005840">
    <property type="term" value="C:ribosome"/>
    <property type="evidence" value="ECO:0007669"/>
    <property type="project" value="TreeGrafter"/>
</dbReference>
<dbReference type="RefSeq" id="WP_070073460.1">
    <property type="nucleotide sequence ID" value="NZ_CP017448.1"/>
</dbReference>
<proteinExistence type="predicted"/>
<dbReference type="Proteomes" id="UP000095342">
    <property type="component" value="Chromosome"/>
</dbReference>
<evidence type="ECO:0000313" key="3">
    <source>
        <dbReference type="Proteomes" id="UP000095342"/>
    </source>
</evidence>